<protein>
    <submittedName>
        <fullName evidence="2">Uncharacterized protein</fullName>
    </submittedName>
</protein>
<dbReference type="OrthoDB" id="5844157at2759"/>
<feature type="compositionally biased region" description="Basic and acidic residues" evidence="1">
    <location>
        <begin position="11"/>
        <end position="26"/>
    </location>
</feature>
<feature type="region of interest" description="Disordered" evidence="1">
    <location>
        <begin position="1"/>
        <end position="65"/>
    </location>
</feature>
<evidence type="ECO:0000313" key="2">
    <source>
        <dbReference type="EMBL" id="ETN77651.1"/>
    </source>
</evidence>
<dbReference type="EMBL" id="KI660157">
    <property type="protein sequence ID" value="ETN77651.1"/>
    <property type="molecule type" value="Genomic_DNA"/>
</dbReference>
<feature type="compositionally biased region" description="Polar residues" evidence="1">
    <location>
        <begin position="27"/>
        <end position="45"/>
    </location>
</feature>
<dbReference type="KEGG" id="nai:NECAME_03069"/>
<evidence type="ECO:0000313" key="3">
    <source>
        <dbReference type="Proteomes" id="UP000053676"/>
    </source>
</evidence>
<sequence length="137" mass="15255">MVNENGSAQHGVEDNGYHEGSFEAHNGETTNGHTEPGSDTPTECVSETDDNNMENTAESEVAGDAEYELNREELPSASAHEWKFILLKAEYAEELCEQIRKMKPYDRCQSSGSIVPTKSLRDLVEVILRDRYLSESG</sequence>
<evidence type="ECO:0000256" key="1">
    <source>
        <dbReference type="SAM" id="MobiDB-lite"/>
    </source>
</evidence>
<name>W2T8W9_NECAM</name>
<dbReference type="AlphaFoldDB" id="W2T8W9"/>
<keyword evidence="3" id="KW-1185">Reference proteome</keyword>
<gene>
    <name evidence="2" type="ORF">NECAME_03069</name>
</gene>
<dbReference type="Proteomes" id="UP000053676">
    <property type="component" value="Unassembled WGS sequence"/>
</dbReference>
<proteinExistence type="predicted"/>
<organism evidence="2 3">
    <name type="scientific">Necator americanus</name>
    <name type="common">Human hookworm</name>
    <dbReference type="NCBI Taxonomy" id="51031"/>
    <lineage>
        <taxon>Eukaryota</taxon>
        <taxon>Metazoa</taxon>
        <taxon>Ecdysozoa</taxon>
        <taxon>Nematoda</taxon>
        <taxon>Chromadorea</taxon>
        <taxon>Rhabditida</taxon>
        <taxon>Rhabditina</taxon>
        <taxon>Rhabditomorpha</taxon>
        <taxon>Strongyloidea</taxon>
        <taxon>Ancylostomatidae</taxon>
        <taxon>Bunostominae</taxon>
        <taxon>Necator</taxon>
    </lineage>
</organism>
<reference evidence="3" key="1">
    <citation type="journal article" date="2014" name="Nat. Genet.">
        <title>Genome of the human hookworm Necator americanus.</title>
        <authorList>
            <person name="Tang Y.T."/>
            <person name="Gao X."/>
            <person name="Rosa B.A."/>
            <person name="Abubucker S."/>
            <person name="Hallsworth-Pepin K."/>
            <person name="Martin J."/>
            <person name="Tyagi R."/>
            <person name="Heizer E."/>
            <person name="Zhang X."/>
            <person name="Bhonagiri-Palsikar V."/>
            <person name="Minx P."/>
            <person name="Warren W.C."/>
            <person name="Wang Q."/>
            <person name="Zhan B."/>
            <person name="Hotez P.J."/>
            <person name="Sternberg P.W."/>
            <person name="Dougall A."/>
            <person name="Gaze S.T."/>
            <person name="Mulvenna J."/>
            <person name="Sotillo J."/>
            <person name="Ranganathan S."/>
            <person name="Rabelo E.M."/>
            <person name="Wilson R.K."/>
            <person name="Felgner P.L."/>
            <person name="Bethony J."/>
            <person name="Hawdon J.M."/>
            <person name="Gasser R.B."/>
            <person name="Loukas A."/>
            <person name="Mitreva M."/>
        </authorList>
    </citation>
    <scope>NUCLEOTIDE SEQUENCE [LARGE SCALE GENOMIC DNA]</scope>
</reference>
<dbReference type="STRING" id="51031.W2T8W9"/>
<accession>W2T8W9</accession>